<gene>
    <name evidence="3" type="ORF">FFZ77_24095</name>
</gene>
<accession>A0ABW9NZJ8</accession>
<dbReference type="EMBL" id="VDEQ01000268">
    <property type="protein sequence ID" value="MQS38561.1"/>
    <property type="molecule type" value="Genomic_DNA"/>
</dbReference>
<proteinExistence type="predicted"/>
<organism evidence="3 4">
    <name type="scientific">Streptomyces katsurahamanus</name>
    <dbReference type="NCBI Taxonomy" id="2577098"/>
    <lineage>
        <taxon>Bacteria</taxon>
        <taxon>Bacillati</taxon>
        <taxon>Actinomycetota</taxon>
        <taxon>Actinomycetes</taxon>
        <taxon>Kitasatosporales</taxon>
        <taxon>Streptomycetaceae</taxon>
        <taxon>Streptomyces</taxon>
    </lineage>
</organism>
<feature type="compositionally biased region" description="Basic and acidic residues" evidence="1">
    <location>
        <begin position="55"/>
        <end position="67"/>
    </location>
</feature>
<keyword evidence="4" id="KW-1185">Reference proteome</keyword>
<dbReference type="RefSeq" id="WP_153485850.1">
    <property type="nucleotide sequence ID" value="NZ_VDEQ01000268.1"/>
</dbReference>
<feature type="domain" description="ParB-like N-terminal" evidence="2">
    <location>
        <begin position="72"/>
        <end position="162"/>
    </location>
</feature>
<sequence length="438" mass="49491">MSFPMADPDRRDFLTSREAIGHVQLPAWPRTNKSLRLVELDVEWVRFSTLNHRTKAEQQREAQRQGQDDLFSSDPLGPTAQEVQLAILAGQQKFDELKEDLRKRDQQEPAIVTADGVLINGNRRTAALRMLLRESHLKCQYVRCLVLPGDATPEEILLLEAELQVARDFREDYSWINEAMMIEELYELSDRDWDQVSVRMHRPRREVQGLYEKLLLVQQLVNQSQGARLPIDFTDNESAFDELAKHIRTLPAAEAAGVKNAYFLGIVSGVNYRQLRHLRREDSEALVAKELRSEATLEGLVAAASTAGLDDVENDPLSDLLGDDEPQDTVVEDILGLIVTRRPEAVVELADGSGVPMQSVLRSLSGAVSAAAQEADERSREQNTVDAPFQRTEKALRELNRLPALLRSSRAHSGWDEDAFQDELDRIEKLLARLRESS</sequence>
<protein>
    <recommendedName>
        <fullName evidence="2">ParB-like N-terminal domain-containing protein</fullName>
    </recommendedName>
</protein>
<dbReference type="InterPro" id="IPR003115">
    <property type="entry name" value="ParB_N"/>
</dbReference>
<reference evidence="3 4" key="1">
    <citation type="submission" date="2019-06" db="EMBL/GenBank/DDBJ databases">
        <title>Comparative genomics and metabolomics analyses of clavulanic acid producing Streptomyces species provides insight into specialized metabolism and evolution of beta-lactam biosynthetic gene clusters.</title>
        <authorList>
            <person name="Moore M.A."/>
            <person name="Cruz-Morales P."/>
            <person name="Barona Gomez F."/>
            <person name="Kapil T."/>
        </authorList>
    </citation>
    <scope>NUCLEOTIDE SEQUENCE [LARGE SCALE GENOMIC DNA]</scope>
    <source>
        <strain evidence="3 4">T-272</strain>
    </source>
</reference>
<evidence type="ECO:0000256" key="1">
    <source>
        <dbReference type="SAM" id="MobiDB-lite"/>
    </source>
</evidence>
<evidence type="ECO:0000259" key="2">
    <source>
        <dbReference type="SMART" id="SM00470"/>
    </source>
</evidence>
<dbReference type="Proteomes" id="UP000460558">
    <property type="component" value="Unassembled WGS sequence"/>
</dbReference>
<evidence type="ECO:0000313" key="4">
    <source>
        <dbReference type="Proteomes" id="UP000460558"/>
    </source>
</evidence>
<dbReference type="InterPro" id="IPR036086">
    <property type="entry name" value="ParB/Sulfiredoxin_sf"/>
</dbReference>
<dbReference type="SMART" id="SM00470">
    <property type="entry name" value="ParB"/>
    <property type="match status" value="1"/>
</dbReference>
<feature type="region of interest" description="Disordered" evidence="1">
    <location>
        <begin position="55"/>
        <end position="75"/>
    </location>
</feature>
<comment type="caution">
    <text evidence="3">The sequence shown here is derived from an EMBL/GenBank/DDBJ whole genome shotgun (WGS) entry which is preliminary data.</text>
</comment>
<evidence type="ECO:0000313" key="3">
    <source>
        <dbReference type="EMBL" id="MQS38561.1"/>
    </source>
</evidence>
<dbReference type="SUPFAM" id="SSF110849">
    <property type="entry name" value="ParB/Sulfiredoxin"/>
    <property type="match status" value="1"/>
</dbReference>
<name>A0ABW9NZJ8_9ACTN</name>